<feature type="region of interest" description="Disordered" evidence="1">
    <location>
        <begin position="84"/>
        <end position="161"/>
    </location>
</feature>
<evidence type="ECO:0000256" key="2">
    <source>
        <dbReference type="SAM" id="Phobius"/>
    </source>
</evidence>
<dbReference type="EMBL" id="BSUK01000001">
    <property type="protein sequence ID" value="GMA23279.1"/>
    <property type="molecule type" value="Genomic_DNA"/>
</dbReference>
<keyword evidence="2" id="KW-0472">Membrane</keyword>
<keyword evidence="2" id="KW-0812">Transmembrane</keyword>
<feature type="transmembrane region" description="Helical" evidence="2">
    <location>
        <begin position="12"/>
        <end position="31"/>
    </location>
</feature>
<accession>A0ABQ6HZY8</accession>
<feature type="compositionally biased region" description="Low complexity" evidence="1">
    <location>
        <begin position="97"/>
        <end position="106"/>
    </location>
</feature>
<protein>
    <submittedName>
        <fullName evidence="3">Uncharacterized protein</fullName>
    </submittedName>
</protein>
<name>A0ABQ6HZY8_9MICO</name>
<dbReference type="RefSeq" id="WP_284292336.1">
    <property type="nucleotide sequence ID" value="NZ_BSUK01000001.1"/>
</dbReference>
<dbReference type="Proteomes" id="UP001157091">
    <property type="component" value="Unassembled WGS sequence"/>
</dbReference>
<keyword evidence="4" id="KW-1185">Reference proteome</keyword>
<evidence type="ECO:0000313" key="3">
    <source>
        <dbReference type="EMBL" id="GMA23279.1"/>
    </source>
</evidence>
<organism evidence="3 4">
    <name type="scientific">Luteimicrobium album</name>
    <dbReference type="NCBI Taxonomy" id="1054550"/>
    <lineage>
        <taxon>Bacteria</taxon>
        <taxon>Bacillati</taxon>
        <taxon>Actinomycetota</taxon>
        <taxon>Actinomycetes</taxon>
        <taxon>Micrococcales</taxon>
        <taxon>Luteimicrobium</taxon>
    </lineage>
</organism>
<proteinExistence type="predicted"/>
<evidence type="ECO:0000256" key="1">
    <source>
        <dbReference type="SAM" id="MobiDB-lite"/>
    </source>
</evidence>
<reference evidence="4" key="1">
    <citation type="journal article" date="2019" name="Int. J. Syst. Evol. Microbiol.">
        <title>The Global Catalogue of Microorganisms (GCM) 10K type strain sequencing project: providing services to taxonomists for standard genome sequencing and annotation.</title>
        <authorList>
            <consortium name="The Broad Institute Genomics Platform"/>
            <consortium name="The Broad Institute Genome Sequencing Center for Infectious Disease"/>
            <person name="Wu L."/>
            <person name="Ma J."/>
        </authorList>
    </citation>
    <scope>NUCLEOTIDE SEQUENCE [LARGE SCALE GENOMIC DNA]</scope>
    <source>
        <strain evidence="4">NBRC 106348</strain>
    </source>
</reference>
<sequence>MSIGSWIDFDSMSGWTVVWLVVTAVATWPAARYGRLVHLVHLPNGRVLFEPLVNHASSSGNRSEIEVRTTALDHVDGLRDTLLGAARHTSGVRSDPRPISSGSRAAPRSRRAPPRLARATRRDVRRVRRRARHVRGAPRRRAHREPDLSPAATTVHTPPEL</sequence>
<keyword evidence="2" id="KW-1133">Transmembrane helix</keyword>
<evidence type="ECO:0000313" key="4">
    <source>
        <dbReference type="Proteomes" id="UP001157091"/>
    </source>
</evidence>
<feature type="compositionally biased region" description="Polar residues" evidence="1">
    <location>
        <begin position="151"/>
        <end position="161"/>
    </location>
</feature>
<feature type="compositionally biased region" description="Basic residues" evidence="1">
    <location>
        <begin position="123"/>
        <end position="143"/>
    </location>
</feature>
<gene>
    <name evidence="3" type="ORF">GCM10025864_10380</name>
</gene>
<comment type="caution">
    <text evidence="3">The sequence shown here is derived from an EMBL/GenBank/DDBJ whole genome shotgun (WGS) entry which is preliminary data.</text>
</comment>